<organism evidence="3 4">
    <name type="scientific">Labeo rohita</name>
    <name type="common">Indian major carp</name>
    <name type="synonym">Cyprinus rohita</name>
    <dbReference type="NCBI Taxonomy" id="84645"/>
    <lineage>
        <taxon>Eukaryota</taxon>
        <taxon>Metazoa</taxon>
        <taxon>Chordata</taxon>
        <taxon>Craniata</taxon>
        <taxon>Vertebrata</taxon>
        <taxon>Euteleostomi</taxon>
        <taxon>Actinopterygii</taxon>
        <taxon>Neopterygii</taxon>
        <taxon>Teleostei</taxon>
        <taxon>Ostariophysi</taxon>
        <taxon>Cypriniformes</taxon>
        <taxon>Cyprinidae</taxon>
        <taxon>Labeoninae</taxon>
        <taxon>Labeonini</taxon>
        <taxon>Labeo</taxon>
    </lineage>
</organism>
<sequence length="189" mass="21476">MVQTLVLSSSSRPRVDRADIIRCVKSCQPNDISCMLNPILSISHTAISLPTFREFNKPEEIVFLRSPTPSHLLHMDSPEIVYDILEGNVQNSFDIIKRVDHGMIVGHFEKLTKRFFAVQTVIVGALSHKGYWEGQAFRVYRNVGVVRQVKPLVGPLSTVLKLAMNYVTNGVVSHRNIINVHIYVSEFWF</sequence>
<feature type="domain" description="Fibulin C-terminal Ig-like" evidence="2">
    <location>
        <begin position="41"/>
        <end position="186"/>
    </location>
</feature>
<evidence type="ECO:0000313" key="4">
    <source>
        <dbReference type="Proteomes" id="UP000290572"/>
    </source>
</evidence>
<accession>A0A498NRZ2</accession>
<dbReference type="InterPro" id="IPR055088">
    <property type="entry name" value="Fibulin_C"/>
</dbReference>
<dbReference type="STRING" id="84645.A0A498NRZ2"/>
<evidence type="ECO:0000313" key="3">
    <source>
        <dbReference type="EMBL" id="RXN34862.1"/>
    </source>
</evidence>
<dbReference type="Pfam" id="PF22914">
    <property type="entry name" value="Fibulin_C"/>
    <property type="match status" value="1"/>
</dbReference>
<keyword evidence="5" id="KW-1267">Proteomics identification</keyword>
<evidence type="ECO:0007829" key="5">
    <source>
        <dbReference type="PeptideAtlas" id="A0A498NRZ2"/>
    </source>
</evidence>
<comment type="caution">
    <text evidence="3">The sequence shown here is derived from an EMBL/GenBank/DDBJ whole genome shotgun (WGS) entry which is preliminary data.</text>
</comment>
<gene>
    <name evidence="3" type="ORF">ROHU_014640</name>
</gene>
<evidence type="ECO:0000259" key="2">
    <source>
        <dbReference type="Pfam" id="PF22914"/>
    </source>
</evidence>
<keyword evidence="1" id="KW-0677">Repeat</keyword>
<dbReference type="Proteomes" id="UP000290572">
    <property type="component" value="Unassembled WGS sequence"/>
</dbReference>
<proteinExistence type="evidence at protein level"/>
<dbReference type="EMBL" id="QBIY01011163">
    <property type="protein sequence ID" value="RXN34862.1"/>
    <property type="molecule type" value="Genomic_DNA"/>
</dbReference>
<protein>
    <submittedName>
        <fullName evidence="3">Fibulin-1 isoform X1</fullName>
    </submittedName>
</protein>
<dbReference type="AlphaFoldDB" id="A0A498NRZ2"/>
<keyword evidence="4" id="KW-1185">Reference proteome</keyword>
<evidence type="ECO:0000256" key="1">
    <source>
        <dbReference type="ARBA" id="ARBA00022737"/>
    </source>
</evidence>
<reference evidence="3 4" key="1">
    <citation type="submission" date="2018-03" db="EMBL/GenBank/DDBJ databases">
        <title>Draft genome sequence of Rohu Carp (Labeo rohita).</title>
        <authorList>
            <person name="Das P."/>
            <person name="Kushwaha B."/>
            <person name="Joshi C.G."/>
            <person name="Kumar D."/>
            <person name="Nagpure N.S."/>
            <person name="Sahoo L."/>
            <person name="Das S.P."/>
            <person name="Bit A."/>
            <person name="Patnaik S."/>
            <person name="Meher P.K."/>
            <person name="Jayasankar P."/>
            <person name="Koringa P.G."/>
            <person name="Patel N.V."/>
            <person name="Hinsu A.T."/>
            <person name="Kumar R."/>
            <person name="Pandey M."/>
            <person name="Agarwal S."/>
            <person name="Srivastava S."/>
            <person name="Singh M."/>
            <person name="Iquebal M.A."/>
            <person name="Jaiswal S."/>
            <person name="Angadi U.B."/>
            <person name="Kumar N."/>
            <person name="Raza M."/>
            <person name="Shah T.M."/>
            <person name="Rai A."/>
            <person name="Jena J.K."/>
        </authorList>
    </citation>
    <scope>NUCLEOTIDE SEQUENCE [LARGE SCALE GENOMIC DNA]</scope>
    <source>
        <strain evidence="3">DASCIFA01</strain>
        <tissue evidence="3">Testis</tissue>
    </source>
</reference>
<name>A0A498NRZ2_LABRO</name>